<accession>A0A6A6DG29</accession>
<organism evidence="2 3">
    <name type="scientific">Zopfia rhizophila CBS 207.26</name>
    <dbReference type="NCBI Taxonomy" id="1314779"/>
    <lineage>
        <taxon>Eukaryota</taxon>
        <taxon>Fungi</taxon>
        <taxon>Dikarya</taxon>
        <taxon>Ascomycota</taxon>
        <taxon>Pezizomycotina</taxon>
        <taxon>Dothideomycetes</taxon>
        <taxon>Dothideomycetes incertae sedis</taxon>
        <taxon>Zopfiaceae</taxon>
        <taxon>Zopfia</taxon>
    </lineage>
</organism>
<gene>
    <name evidence="2" type="ORF">K469DRAFT_718246</name>
</gene>
<dbReference type="AlphaFoldDB" id="A0A6A6DG29"/>
<sequence>MEIAKQEEAKQVRFELGRVEGRARERGEHYLPESERRRAEETEKMRRLHSKKQED</sequence>
<evidence type="ECO:0000313" key="2">
    <source>
        <dbReference type="EMBL" id="KAF2178427.1"/>
    </source>
</evidence>
<keyword evidence="3" id="KW-1185">Reference proteome</keyword>
<evidence type="ECO:0000256" key="1">
    <source>
        <dbReference type="SAM" id="MobiDB-lite"/>
    </source>
</evidence>
<evidence type="ECO:0000313" key="3">
    <source>
        <dbReference type="Proteomes" id="UP000800200"/>
    </source>
</evidence>
<feature type="region of interest" description="Disordered" evidence="1">
    <location>
        <begin position="25"/>
        <end position="55"/>
    </location>
</feature>
<reference evidence="2" key="1">
    <citation type="journal article" date="2020" name="Stud. Mycol.">
        <title>101 Dothideomycetes genomes: a test case for predicting lifestyles and emergence of pathogens.</title>
        <authorList>
            <person name="Haridas S."/>
            <person name="Albert R."/>
            <person name="Binder M."/>
            <person name="Bloem J."/>
            <person name="Labutti K."/>
            <person name="Salamov A."/>
            <person name="Andreopoulos B."/>
            <person name="Baker S."/>
            <person name="Barry K."/>
            <person name="Bills G."/>
            <person name="Bluhm B."/>
            <person name="Cannon C."/>
            <person name="Castanera R."/>
            <person name="Culley D."/>
            <person name="Daum C."/>
            <person name="Ezra D."/>
            <person name="Gonzalez J."/>
            <person name="Henrissat B."/>
            <person name="Kuo A."/>
            <person name="Liang C."/>
            <person name="Lipzen A."/>
            <person name="Lutzoni F."/>
            <person name="Magnuson J."/>
            <person name="Mondo S."/>
            <person name="Nolan M."/>
            <person name="Ohm R."/>
            <person name="Pangilinan J."/>
            <person name="Park H.-J."/>
            <person name="Ramirez L."/>
            <person name="Alfaro M."/>
            <person name="Sun H."/>
            <person name="Tritt A."/>
            <person name="Yoshinaga Y."/>
            <person name="Zwiers L.-H."/>
            <person name="Turgeon B."/>
            <person name="Goodwin S."/>
            <person name="Spatafora J."/>
            <person name="Crous P."/>
            <person name="Grigoriev I."/>
        </authorList>
    </citation>
    <scope>NUCLEOTIDE SEQUENCE</scope>
    <source>
        <strain evidence="2">CBS 207.26</strain>
    </source>
</reference>
<name>A0A6A6DG29_9PEZI</name>
<dbReference type="EMBL" id="ML994675">
    <property type="protein sequence ID" value="KAF2178427.1"/>
    <property type="molecule type" value="Genomic_DNA"/>
</dbReference>
<dbReference type="Proteomes" id="UP000800200">
    <property type="component" value="Unassembled WGS sequence"/>
</dbReference>
<proteinExistence type="predicted"/>
<protein>
    <submittedName>
        <fullName evidence="2">Uncharacterized protein</fullName>
    </submittedName>
</protein>